<dbReference type="GO" id="GO:0006313">
    <property type="term" value="P:DNA transposition"/>
    <property type="evidence" value="ECO:0007669"/>
    <property type="project" value="InterPro"/>
</dbReference>
<dbReference type="Pfam" id="PF01797">
    <property type="entry name" value="Y1_Tnp"/>
    <property type="match status" value="1"/>
</dbReference>
<gene>
    <name evidence="2" type="ORF">COT54_00560</name>
</gene>
<evidence type="ECO:0000313" key="2">
    <source>
        <dbReference type="EMBL" id="PIS18201.1"/>
    </source>
</evidence>
<proteinExistence type="predicted"/>
<dbReference type="Proteomes" id="UP000229574">
    <property type="component" value="Unassembled WGS sequence"/>
</dbReference>
<dbReference type="Gene3D" id="3.30.70.1290">
    <property type="entry name" value="Transposase IS200-like"/>
    <property type="match status" value="1"/>
</dbReference>
<dbReference type="AlphaFoldDB" id="A0A2H0X026"/>
<dbReference type="InterPro" id="IPR002686">
    <property type="entry name" value="Transposase_17"/>
</dbReference>
<sequence>MYIVNSKPLQGQALKEETMPQKNSRKEYGAGGYYHIYNRGVEKRVIFLDEQDYKVFLGYIKLYLTLPNLQGQALQDDKGKTIPPSKAPKNFVDEIELIAYCLMPNHFHLFIKQNTDRGMAKFMQSLIQRYVMYFNKRYARVGTLFQGRYKTVLVNNENQFTYITKYIHRNPLGILPAGPGPAGLPNYKYSSYGNYLGLFTQSWVKTDDILHYFSRTNPKFSYQNFVEETGDISRVYYEMIDLDE</sequence>
<dbReference type="GO" id="GO:0004803">
    <property type="term" value="F:transposase activity"/>
    <property type="evidence" value="ECO:0007669"/>
    <property type="project" value="InterPro"/>
</dbReference>
<feature type="domain" description="Transposase IS200-like" evidence="1">
    <location>
        <begin position="29"/>
        <end position="170"/>
    </location>
</feature>
<reference evidence="3" key="1">
    <citation type="submission" date="2017-09" db="EMBL/GenBank/DDBJ databases">
        <title>Depth-based differentiation of microbial function through sediment-hosted aquifers and enrichment of novel symbionts in the deep terrestrial subsurface.</title>
        <authorList>
            <person name="Probst A.J."/>
            <person name="Ladd B."/>
            <person name="Jarett J.K."/>
            <person name="Geller-Mcgrath D.E."/>
            <person name="Sieber C.M.K."/>
            <person name="Emerson J.B."/>
            <person name="Anantharaman K."/>
            <person name="Thomas B.C."/>
            <person name="Malmstrom R."/>
            <person name="Stieglmeier M."/>
            <person name="Klingl A."/>
            <person name="Woyke T."/>
            <person name="Ryan C.M."/>
            <person name="Banfield J.F."/>
        </authorList>
    </citation>
    <scope>NUCLEOTIDE SEQUENCE [LARGE SCALE GENOMIC DNA]</scope>
</reference>
<dbReference type="SMART" id="SM01321">
    <property type="entry name" value="Y1_Tnp"/>
    <property type="match status" value="1"/>
</dbReference>
<comment type="caution">
    <text evidence="2">The sequence shown here is derived from an EMBL/GenBank/DDBJ whole genome shotgun (WGS) entry which is preliminary data.</text>
</comment>
<dbReference type="EMBL" id="PEYY01000022">
    <property type="protein sequence ID" value="PIS18201.1"/>
    <property type="molecule type" value="Genomic_DNA"/>
</dbReference>
<evidence type="ECO:0000313" key="3">
    <source>
        <dbReference type="Proteomes" id="UP000229574"/>
    </source>
</evidence>
<dbReference type="SUPFAM" id="SSF143422">
    <property type="entry name" value="Transposase IS200-like"/>
    <property type="match status" value="1"/>
</dbReference>
<dbReference type="PANTHER" id="PTHR34322">
    <property type="entry name" value="TRANSPOSASE, Y1_TNP DOMAIN-CONTAINING"/>
    <property type="match status" value="1"/>
</dbReference>
<accession>A0A2H0X026</accession>
<dbReference type="InterPro" id="IPR036515">
    <property type="entry name" value="Transposase_17_sf"/>
</dbReference>
<dbReference type="GO" id="GO:0003677">
    <property type="term" value="F:DNA binding"/>
    <property type="evidence" value="ECO:0007669"/>
    <property type="project" value="InterPro"/>
</dbReference>
<protein>
    <recommendedName>
        <fullName evidence="1">Transposase IS200-like domain-containing protein</fullName>
    </recommendedName>
</protein>
<organism evidence="2 3">
    <name type="scientific">Candidatus Collierbacteria bacterium CG09_land_8_20_14_0_10_46_12</name>
    <dbReference type="NCBI Taxonomy" id="1974533"/>
    <lineage>
        <taxon>Bacteria</taxon>
        <taxon>Candidatus Collieribacteriota</taxon>
    </lineage>
</organism>
<dbReference type="PANTHER" id="PTHR34322:SF2">
    <property type="entry name" value="TRANSPOSASE IS200-LIKE DOMAIN-CONTAINING PROTEIN"/>
    <property type="match status" value="1"/>
</dbReference>
<name>A0A2H0X026_9BACT</name>
<evidence type="ECO:0000259" key="1">
    <source>
        <dbReference type="SMART" id="SM01321"/>
    </source>
</evidence>